<dbReference type="Proteomes" id="UP000050996">
    <property type="component" value="Unassembled WGS sequence"/>
</dbReference>
<dbReference type="PATRIC" id="fig|1637975.4.peg.4545"/>
<sequence>MKEVTAAFIHEVKTKGHLAVFLKGVTFTLCIRTKDKILCIRFQNGDVKICTPEPTDTYDVLITGTEERICSILMGNEKLRSAIRAKNILVDSTFRRLLFLESLFLLSKQRVS</sequence>
<keyword evidence="2" id="KW-1185">Reference proteome</keyword>
<dbReference type="SUPFAM" id="SSF55718">
    <property type="entry name" value="SCP-like"/>
    <property type="match status" value="1"/>
</dbReference>
<dbReference type="RefSeq" id="WP_053477762.1">
    <property type="nucleotide sequence ID" value="NZ_CP041305.1"/>
</dbReference>
<reference evidence="1 2" key="1">
    <citation type="submission" date="2015-09" db="EMBL/GenBank/DDBJ databases">
        <title>Genome sequencing project for genomic taxonomy and phylogenomics of Bacillus-like bacteria.</title>
        <authorList>
            <person name="Liu B."/>
            <person name="Wang J."/>
            <person name="Zhu Y."/>
            <person name="Liu G."/>
            <person name="Chen Q."/>
            <person name="Chen Z."/>
            <person name="Lan J."/>
            <person name="Che J."/>
            <person name="Ge C."/>
            <person name="Shi H."/>
            <person name="Pan Z."/>
            <person name="Liu X."/>
        </authorList>
    </citation>
    <scope>NUCLEOTIDE SEQUENCE [LARGE SCALE GENOMIC DNA]</scope>
    <source>
        <strain evidence="1 2">FJAT-18043</strain>
    </source>
</reference>
<accession>A0A0Q3VIX9</accession>
<evidence type="ECO:0000313" key="1">
    <source>
        <dbReference type="EMBL" id="KQL21111.1"/>
    </source>
</evidence>
<evidence type="ECO:0000313" key="2">
    <source>
        <dbReference type="Proteomes" id="UP000050996"/>
    </source>
</evidence>
<gene>
    <name evidence="1" type="ORF">AN957_22750</name>
</gene>
<organism evidence="1 2">
    <name type="scientific">Cytobacillus solani</name>
    <dbReference type="NCBI Taxonomy" id="1637975"/>
    <lineage>
        <taxon>Bacteria</taxon>
        <taxon>Bacillati</taxon>
        <taxon>Bacillota</taxon>
        <taxon>Bacilli</taxon>
        <taxon>Bacillales</taxon>
        <taxon>Bacillaceae</taxon>
        <taxon>Cytobacillus</taxon>
    </lineage>
</organism>
<evidence type="ECO:0008006" key="3">
    <source>
        <dbReference type="Google" id="ProtNLM"/>
    </source>
</evidence>
<dbReference type="EMBL" id="LJIX01000006">
    <property type="protein sequence ID" value="KQL21111.1"/>
    <property type="molecule type" value="Genomic_DNA"/>
</dbReference>
<protein>
    <recommendedName>
        <fullName evidence="3">SCP2 domain-containing protein</fullName>
    </recommendedName>
</protein>
<dbReference type="InterPro" id="IPR036527">
    <property type="entry name" value="SCP2_sterol-bd_dom_sf"/>
</dbReference>
<proteinExistence type="predicted"/>
<dbReference type="AlphaFoldDB" id="A0A0Q3VIX9"/>
<dbReference type="STRING" id="1637975.AN957_22750"/>
<name>A0A0Q3VIX9_9BACI</name>
<comment type="caution">
    <text evidence="1">The sequence shown here is derived from an EMBL/GenBank/DDBJ whole genome shotgun (WGS) entry which is preliminary data.</text>
</comment>